<sequence length="256" mass="26009">MSTASALPTSGSTGIRVTDLVVRRGDVTALDALDCELPAGVVTAVVGGNGSGKSTLLEVLAGIVAPTTGAMAGLPDARALVVQRTGGDDRLPLTGRQAVEMGLWRELGPLRRVGPHGRRRVDAALDAVGMRGEAHRQLGAMSGGQRQRVLVAQGLVQDAPLLLLDEPAAAADVDARDRIDAALAERAWQGAVVVVATHDRASLARADRALLLDRGRLVAAGSPAEVAVAQAARAAAALAPQAGGAPVDERMTSTGA</sequence>
<keyword evidence="7" id="KW-1185">Reference proteome</keyword>
<feature type="domain" description="ABC transporter" evidence="5">
    <location>
        <begin position="15"/>
        <end position="239"/>
    </location>
</feature>
<organism evidence="6 7">
    <name type="scientific">Agrococcus jenensis</name>
    <dbReference type="NCBI Taxonomy" id="46353"/>
    <lineage>
        <taxon>Bacteria</taxon>
        <taxon>Bacillati</taxon>
        <taxon>Actinomycetota</taxon>
        <taxon>Actinomycetes</taxon>
        <taxon>Micrococcales</taxon>
        <taxon>Microbacteriaceae</taxon>
        <taxon>Agrococcus</taxon>
    </lineage>
</organism>
<dbReference type="Proteomes" id="UP000275456">
    <property type="component" value="Unassembled WGS sequence"/>
</dbReference>
<comment type="similarity">
    <text evidence="1">Belongs to the ABC transporter superfamily.</text>
</comment>
<dbReference type="InterPro" id="IPR003593">
    <property type="entry name" value="AAA+_ATPase"/>
</dbReference>
<reference evidence="6 7" key="1">
    <citation type="submission" date="2018-11" db="EMBL/GenBank/DDBJ databases">
        <title>Sequencing the genomes of 1000 actinobacteria strains.</title>
        <authorList>
            <person name="Klenk H.-P."/>
        </authorList>
    </citation>
    <scope>NUCLEOTIDE SEQUENCE [LARGE SCALE GENOMIC DNA]</scope>
    <source>
        <strain evidence="6 7">DSM 9580</strain>
    </source>
</reference>
<dbReference type="SUPFAM" id="SSF52540">
    <property type="entry name" value="P-loop containing nucleoside triphosphate hydrolases"/>
    <property type="match status" value="1"/>
</dbReference>
<proteinExistence type="inferred from homology"/>
<dbReference type="InterPro" id="IPR027417">
    <property type="entry name" value="P-loop_NTPase"/>
</dbReference>
<dbReference type="AlphaFoldDB" id="A0A3N2ARM2"/>
<dbReference type="PANTHER" id="PTHR42734:SF5">
    <property type="entry name" value="IRON TRANSPORT SYSTEM ATP-BINDING PROTEIN HI_0361-RELATED"/>
    <property type="match status" value="1"/>
</dbReference>
<dbReference type="SMART" id="SM00382">
    <property type="entry name" value="AAA"/>
    <property type="match status" value="1"/>
</dbReference>
<evidence type="ECO:0000313" key="6">
    <source>
        <dbReference type="EMBL" id="ROR65555.1"/>
    </source>
</evidence>
<name>A0A3N2ARM2_9MICO</name>
<dbReference type="OrthoDB" id="5296765at2"/>
<keyword evidence="2" id="KW-0813">Transport</keyword>
<keyword evidence="3" id="KW-0547">Nucleotide-binding</keyword>
<dbReference type="InterPro" id="IPR003439">
    <property type="entry name" value="ABC_transporter-like_ATP-bd"/>
</dbReference>
<dbReference type="PROSITE" id="PS50893">
    <property type="entry name" value="ABC_TRANSPORTER_2"/>
    <property type="match status" value="1"/>
</dbReference>
<dbReference type="PANTHER" id="PTHR42734">
    <property type="entry name" value="METAL TRANSPORT SYSTEM ATP-BINDING PROTEIN TM_0124-RELATED"/>
    <property type="match status" value="1"/>
</dbReference>
<dbReference type="RefSeq" id="WP_123696632.1">
    <property type="nucleotide sequence ID" value="NZ_RKHJ01000001.1"/>
</dbReference>
<dbReference type="Gene3D" id="3.40.50.300">
    <property type="entry name" value="P-loop containing nucleotide triphosphate hydrolases"/>
    <property type="match status" value="1"/>
</dbReference>
<dbReference type="Pfam" id="PF00005">
    <property type="entry name" value="ABC_tran"/>
    <property type="match status" value="1"/>
</dbReference>
<evidence type="ECO:0000256" key="1">
    <source>
        <dbReference type="ARBA" id="ARBA00005417"/>
    </source>
</evidence>
<dbReference type="InterPro" id="IPR050153">
    <property type="entry name" value="Metal_Ion_Import_ABC"/>
</dbReference>
<dbReference type="GO" id="GO:0005524">
    <property type="term" value="F:ATP binding"/>
    <property type="evidence" value="ECO:0007669"/>
    <property type="project" value="UniProtKB-KW"/>
</dbReference>
<comment type="caution">
    <text evidence="6">The sequence shown here is derived from an EMBL/GenBank/DDBJ whole genome shotgun (WGS) entry which is preliminary data.</text>
</comment>
<dbReference type="InterPro" id="IPR017871">
    <property type="entry name" value="ABC_transporter-like_CS"/>
</dbReference>
<protein>
    <submittedName>
        <fullName evidence="6">Zinc/manganese transport system ATP-binding protein</fullName>
    </submittedName>
</protein>
<evidence type="ECO:0000313" key="7">
    <source>
        <dbReference type="Proteomes" id="UP000275456"/>
    </source>
</evidence>
<keyword evidence="4 6" id="KW-0067">ATP-binding</keyword>
<dbReference type="GO" id="GO:0016887">
    <property type="term" value="F:ATP hydrolysis activity"/>
    <property type="evidence" value="ECO:0007669"/>
    <property type="project" value="InterPro"/>
</dbReference>
<accession>A0A3N2ARM2</accession>
<evidence type="ECO:0000256" key="4">
    <source>
        <dbReference type="ARBA" id="ARBA00022840"/>
    </source>
</evidence>
<evidence type="ECO:0000259" key="5">
    <source>
        <dbReference type="PROSITE" id="PS50893"/>
    </source>
</evidence>
<gene>
    <name evidence="6" type="ORF">EDD26_0921</name>
</gene>
<evidence type="ECO:0000256" key="3">
    <source>
        <dbReference type="ARBA" id="ARBA00022741"/>
    </source>
</evidence>
<evidence type="ECO:0000256" key="2">
    <source>
        <dbReference type="ARBA" id="ARBA00022448"/>
    </source>
</evidence>
<dbReference type="EMBL" id="RKHJ01000001">
    <property type="protein sequence ID" value="ROR65555.1"/>
    <property type="molecule type" value="Genomic_DNA"/>
</dbReference>
<dbReference type="PROSITE" id="PS00211">
    <property type="entry name" value="ABC_TRANSPORTER_1"/>
    <property type="match status" value="1"/>
</dbReference>